<dbReference type="PANTHER" id="PTHR47926">
    <property type="entry name" value="PENTATRICOPEPTIDE REPEAT-CONTAINING PROTEIN"/>
    <property type="match status" value="1"/>
</dbReference>
<dbReference type="KEGG" id="smo:SELMODRAFT_405985"/>
<dbReference type="InParanoid" id="D8R0A5"/>
<dbReference type="Gramene" id="EFJ34942">
    <property type="protein sequence ID" value="EFJ34942"/>
    <property type="gene ID" value="SELMODRAFT_405985"/>
</dbReference>
<evidence type="ECO:0000313" key="2">
    <source>
        <dbReference type="Proteomes" id="UP000001514"/>
    </source>
</evidence>
<dbReference type="InterPro" id="IPR046960">
    <property type="entry name" value="PPR_At4g14850-like_plant"/>
</dbReference>
<reference evidence="1 2" key="1">
    <citation type="journal article" date="2011" name="Science">
        <title>The Selaginella genome identifies genetic changes associated with the evolution of vascular plants.</title>
        <authorList>
            <person name="Banks J.A."/>
            <person name="Nishiyama T."/>
            <person name="Hasebe M."/>
            <person name="Bowman J.L."/>
            <person name="Gribskov M."/>
            <person name="dePamphilis C."/>
            <person name="Albert V.A."/>
            <person name="Aono N."/>
            <person name="Aoyama T."/>
            <person name="Ambrose B.A."/>
            <person name="Ashton N.W."/>
            <person name="Axtell M.J."/>
            <person name="Barker E."/>
            <person name="Barker M.S."/>
            <person name="Bennetzen J.L."/>
            <person name="Bonawitz N.D."/>
            <person name="Chapple C."/>
            <person name="Cheng C."/>
            <person name="Correa L.G."/>
            <person name="Dacre M."/>
            <person name="DeBarry J."/>
            <person name="Dreyer I."/>
            <person name="Elias M."/>
            <person name="Engstrom E.M."/>
            <person name="Estelle M."/>
            <person name="Feng L."/>
            <person name="Finet C."/>
            <person name="Floyd S.K."/>
            <person name="Frommer W.B."/>
            <person name="Fujita T."/>
            <person name="Gramzow L."/>
            <person name="Gutensohn M."/>
            <person name="Harholt J."/>
            <person name="Hattori M."/>
            <person name="Heyl A."/>
            <person name="Hirai T."/>
            <person name="Hiwatashi Y."/>
            <person name="Ishikawa M."/>
            <person name="Iwata M."/>
            <person name="Karol K.G."/>
            <person name="Koehler B."/>
            <person name="Kolukisaoglu U."/>
            <person name="Kubo M."/>
            <person name="Kurata T."/>
            <person name="Lalonde S."/>
            <person name="Li K."/>
            <person name="Li Y."/>
            <person name="Litt A."/>
            <person name="Lyons E."/>
            <person name="Manning G."/>
            <person name="Maruyama T."/>
            <person name="Michael T.P."/>
            <person name="Mikami K."/>
            <person name="Miyazaki S."/>
            <person name="Morinaga S."/>
            <person name="Murata T."/>
            <person name="Mueller-Roeber B."/>
            <person name="Nelson D.R."/>
            <person name="Obara M."/>
            <person name="Oguri Y."/>
            <person name="Olmstead R.G."/>
            <person name="Onodera N."/>
            <person name="Petersen B.L."/>
            <person name="Pils B."/>
            <person name="Prigge M."/>
            <person name="Rensing S.A."/>
            <person name="Riano-Pachon D.M."/>
            <person name="Roberts A.W."/>
            <person name="Sato Y."/>
            <person name="Scheller H.V."/>
            <person name="Schulz B."/>
            <person name="Schulz C."/>
            <person name="Shakirov E.V."/>
            <person name="Shibagaki N."/>
            <person name="Shinohara N."/>
            <person name="Shippen D.E."/>
            <person name="Soerensen I."/>
            <person name="Sotooka R."/>
            <person name="Sugimoto N."/>
            <person name="Sugita M."/>
            <person name="Sumikawa N."/>
            <person name="Tanurdzic M."/>
            <person name="Theissen G."/>
            <person name="Ulvskov P."/>
            <person name="Wakazuki S."/>
            <person name="Weng J.K."/>
            <person name="Willats W.W."/>
            <person name="Wipf D."/>
            <person name="Wolf P.G."/>
            <person name="Yang L."/>
            <person name="Zimmer A.D."/>
            <person name="Zhu Q."/>
            <person name="Mitros T."/>
            <person name="Hellsten U."/>
            <person name="Loque D."/>
            <person name="Otillar R."/>
            <person name="Salamov A."/>
            <person name="Schmutz J."/>
            <person name="Shapiro H."/>
            <person name="Lindquist E."/>
            <person name="Lucas S."/>
            <person name="Rokhsar D."/>
            <person name="Grigoriev I.V."/>
        </authorList>
    </citation>
    <scope>NUCLEOTIDE SEQUENCE [LARGE SCALE GENOMIC DNA]</scope>
</reference>
<dbReference type="eggNOG" id="KOG4197">
    <property type="taxonomic scope" value="Eukaryota"/>
</dbReference>
<name>D8R0A5_SELML</name>
<dbReference type="PANTHER" id="PTHR47926:SF347">
    <property type="entry name" value="PENTATRICOPEPTIDE REPEAT-CONTAINING PROTEIN"/>
    <property type="match status" value="1"/>
</dbReference>
<sequence>MKSPLEIKISRIPLQEVLNISTSFLWHIRHLHTAPRFSNGQDYVASNAQELGDEEELAAAIMVMYGKCGNLEASATVFSSSAFQQSPATWNSRLAALSRRQKLLFSTAVCPKELHGHIIQRNYARYTFVDTALLNTYSKCGRLEEARVRTKLNMHITRAGGPHSALGNTTLFAGLPWSPPTLPWSPPTGSTGFFGEALQYFQLMQLQDEAPNKVTMPAVLPACSKVELELMNSRAGCGYTGAASNLDMIERARGWKCRSERPCQAGKGLRRKQRMPVPVPRYAAGDSRPDKYTFVTILGVCKQSREDLSHGRLLHQLARENSSSLALLVATAFVHMYSESDERLQSCSRQPHIRCGPECMHRQLGARAWPTCFLRGQDLEQKSQQPASTCLKSVESAAVETFLTLVPQEKSLLAWNGLATALTERSSELGRVLECMQLWGIDPDSVTFSLHSESCACYVLSSLSTSRAGFLEEAEEMVAVKLRNRRQELSSSRSSGGSGDDPLVVLWTSFLDACAIHGDSEHGKRAVKRILARQPEDAAT</sequence>
<dbReference type="GO" id="GO:0003723">
    <property type="term" value="F:RNA binding"/>
    <property type="evidence" value="ECO:0007669"/>
    <property type="project" value="InterPro"/>
</dbReference>
<dbReference type="Proteomes" id="UP000001514">
    <property type="component" value="Unassembled WGS sequence"/>
</dbReference>
<protein>
    <submittedName>
        <fullName evidence="1">Uncharacterized protein</fullName>
    </submittedName>
</protein>
<organism evidence="2">
    <name type="scientific">Selaginella moellendorffii</name>
    <name type="common">Spikemoss</name>
    <dbReference type="NCBI Taxonomy" id="88036"/>
    <lineage>
        <taxon>Eukaryota</taxon>
        <taxon>Viridiplantae</taxon>
        <taxon>Streptophyta</taxon>
        <taxon>Embryophyta</taxon>
        <taxon>Tracheophyta</taxon>
        <taxon>Lycopodiopsida</taxon>
        <taxon>Selaginellales</taxon>
        <taxon>Selaginellaceae</taxon>
        <taxon>Selaginella</taxon>
    </lineage>
</organism>
<dbReference type="EMBL" id="GL377569">
    <property type="protein sequence ID" value="EFJ34942.1"/>
    <property type="molecule type" value="Genomic_DNA"/>
</dbReference>
<evidence type="ECO:0000313" key="1">
    <source>
        <dbReference type="EMBL" id="EFJ34942.1"/>
    </source>
</evidence>
<dbReference type="GO" id="GO:0009451">
    <property type="term" value="P:RNA modification"/>
    <property type="evidence" value="ECO:0007669"/>
    <property type="project" value="InterPro"/>
</dbReference>
<gene>
    <name evidence="1" type="ORF">SELMODRAFT_405985</name>
</gene>
<dbReference type="HOGENOM" id="CLU_504739_0_0_1"/>
<proteinExistence type="predicted"/>
<accession>D8R0A5</accession>
<dbReference type="AlphaFoldDB" id="D8R0A5"/>
<keyword evidence="2" id="KW-1185">Reference proteome</keyword>
<dbReference type="Gene3D" id="1.25.40.10">
    <property type="entry name" value="Tetratricopeptide repeat domain"/>
    <property type="match status" value="1"/>
</dbReference>
<dbReference type="InterPro" id="IPR011990">
    <property type="entry name" value="TPR-like_helical_dom_sf"/>
</dbReference>